<dbReference type="Gene3D" id="1.10.1200.10">
    <property type="entry name" value="ACP-like"/>
    <property type="match status" value="1"/>
</dbReference>
<evidence type="ECO:0000313" key="3">
    <source>
        <dbReference type="Proteomes" id="UP000422569"/>
    </source>
</evidence>
<dbReference type="KEGG" id="mpar:F7D14_08100"/>
<accession>A0A6B8M3G4</accession>
<dbReference type="Pfam" id="PF00550">
    <property type="entry name" value="PP-binding"/>
    <property type="match status" value="1"/>
</dbReference>
<gene>
    <name evidence="2" type="ORF">F7D14_08100</name>
</gene>
<dbReference type="AlphaFoldDB" id="A0A6B8M3G4"/>
<protein>
    <submittedName>
        <fullName evidence="2">Acyl carrier protein</fullName>
    </submittedName>
</protein>
<organism evidence="2 3">
    <name type="scientific">Methylocystis parvus</name>
    <dbReference type="NCBI Taxonomy" id="134"/>
    <lineage>
        <taxon>Bacteria</taxon>
        <taxon>Pseudomonadati</taxon>
        <taxon>Pseudomonadota</taxon>
        <taxon>Alphaproteobacteria</taxon>
        <taxon>Hyphomicrobiales</taxon>
        <taxon>Methylocystaceae</taxon>
        <taxon>Methylocystis</taxon>
    </lineage>
</organism>
<evidence type="ECO:0000313" key="2">
    <source>
        <dbReference type="EMBL" id="QGM97431.1"/>
    </source>
</evidence>
<name>A0A6B8M3G4_9HYPH</name>
<dbReference type="SUPFAM" id="SSF47336">
    <property type="entry name" value="ACP-like"/>
    <property type="match status" value="1"/>
</dbReference>
<proteinExistence type="predicted"/>
<dbReference type="InterPro" id="IPR036736">
    <property type="entry name" value="ACP-like_sf"/>
</dbReference>
<dbReference type="InterPro" id="IPR009081">
    <property type="entry name" value="PP-bd_ACP"/>
</dbReference>
<dbReference type="RefSeq" id="WP_154419803.1">
    <property type="nucleotide sequence ID" value="NZ_CP044331.1"/>
</dbReference>
<feature type="domain" description="Carrier" evidence="1">
    <location>
        <begin position="22"/>
        <end position="59"/>
    </location>
</feature>
<keyword evidence="3" id="KW-1185">Reference proteome</keyword>
<reference evidence="2 3" key="1">
    <citation type="submission" date="2019-09" db="EMBL/GenBank/DDBJ databases">
        <title>Isolation and complete genome sequencing of Methylocystis species.</title>
        <authorList>
            <person name="Rumah B.L."/>
            <person name="Stead C.E."/>
            <person name="Stevens B.C."/>
            <person name="Minton N.P."/>
            <person name="Grosse-Honebrink A."/>
            <person name="Zhang Y."/>
        </authorList>
    </citation>
    <scope>NUCLEOTIDE SEQUENCE [LARGE SCALE GENOMIC DNA]</scope>
    <source>
        <strain evidence="2 3">BRCS2</strain>
    </source>
</reference>
<sequence length="84" mass="9311">MGAGMQIRQAIISKIEALALERQMAIPSLRDDSVIVDLGLDSFRLGVLVAQLEDEFGFDPWASGQVDFPVTFGELVSLYERHET</sequence>
<dbReference type="EMBL" id="CP044331">
    <property type="protein sequence ID" value="QGM97431.1"/>
    <property type="molecule type" value="Genomic_DNA"/>
</dbReference>
<evidence type="ECO:0000259" key="1">
    <source>
        <dbReference type="Pfam" id="PF00550"/>
    </source>
</evidence>
<dbReference type="Proteomes" id="UP000422569">
    <property type="component" value="Chromosome"/>
</dbReference>